<dbReference type="GO" id="GO:0008817">
    <property type="term" value="F:corrinoid adenosyltransferase activity"/>
    <property type="evidence" value="ECO:0007669"/>
    <property type="project" value="UniProtKB-UniRule"/>
</dbReference>
<dbReference type="UniPathway" id="UPA00148">
    <property type="reaction ID" value="UER00233"/>
</dbReference>
<evidence type="ECO:0000256" key="4">
    <source>
        <dbReference type="ARBA" id="ARBA00022741"/>
    </source>
</evidence>
<keyword evidence="6" id="KW-0169">Cobalamin biosynthesis</keyword>
<evidence type="ECO:0000313" key="10">
    <source>
        <dbReference type="Proteomes" id="UP000278609"/>
    </source>
</evidence>
<proteinExistence type="inferred from homology"/>
<evidence type="ECO:0000259" key="7">
    <source>
        <dbReference type="Pfam" id="PF01923"/>
    </source>
</evidence>
<evidence type="ECO:0000256" key="1">
    <source>
        <dbReference type="ARBA" id="ARBA00007487"/>
    </source>
</evidence>
<reference evidence="10 11" key="1">
    <citation type="submission" date="2018-11" db="EMBL/GenBank/DDBJ databases">
        <title>Genomes From Bacteria Associated with the Canine Oral Cavity: a Test Case for Automated Genome-Based Taxonomic Assignment.</title>
        <authorList>
            <person name="Coil D.A."/>
            <person name="Jospin G."/>
            <person name="Darling A.E."/>
            <person name="Wallis C."/>
            <person name="Davis I.J."/>
            <person name="Harris S."/>
            <person name="Eisen J.A."/>
            <person name="Holcombe L.J."/>
            <person name="O'Flynn C."/>
        </authorList>
    </citation>
    <scope>NUCLEOTIDE SEQUENCE [LARGE SCALE GENOMIC DNA]</scope>
    <source>
        <strain evidence="9 11">OH1426_COT-023</strain>
        <strain evidence="8 10">OH2617_COT-023</strain>
    </source>
</reference>
<dbReference type="EMBL" id="RQYS01000048">
    <property type="protein sequence ID" value="RRD59285.1"/>
    <property type="molecule type" value="Genomic_DNA"/>
</dbReference>
<evidence type="ECO:0000256" key="3">
    <source>
        <dbReference type="ARBA" id="ARBA00022679"/>
    </source>
</evidence>
<comment type="catalytic activity">
    <reaction evidence="6">
        <text>2 cob(II)yrinate a,c diamide + reduced [electron-transfer flavoprotein] + 2 ATP = 2 adenosylcob(III)yrinate a,c-diamide + 2 triphosphate + oxidized [electron-transfer flavoprotein] + 3 H(+)</text>
        <dbReference type="Rhea" id="RHEA:11528"/>
        <dbReference type="Rhea" id="RHEA-COMP:10685"/>
        <dbReference type="Rhea" id="RHEA-COMP:10686"/>
        <dbReference type="ChEBI" id="CHEBI:15378"/>
        <dbReference type="ChEBI" id="CHEBI:18036"/>
        <dbReference type="ChEBI" id="CHEBI:30616"/>
        <dbReference type="ChEBI" id="CHEBI:57692"/>
        <dbReference type="ChEBI" id="CHEBI:58307"/>
        <dbReference type="ChEBI" id="CHEBI:58503"/>
        <dbReference type="ChEBI" id="CHEBI:58537"/>
        <dbReference type="EC" id="2.5.1.17"/>
    </reaction>
</comment>
<keyword evidence="4 6" id="KW-0547">Nucleotide-binding</keyword>
<evidence type="ECO:0000313" key="8">
    <source>
        <dbReference type="EMBL" id="RRD59285.1"/>
    </source>
</evidence>
<dbReference type="GO" id="GO:0009236">
    <property type="term" value="P:cobalamin biosynthetic process"/>
    <property type="evidence" value="ECO:0007669"/>
    <property type="project" value="UniProtKB-UniRule"/>
</dbReference>
<dbReference type="PANTHER" id="PTHR12213">
    <property type="entry name" value="CORRINOID ADENOSYLTRANSFERASE"/>
    <property type="match status" value="1"/>
</dbReference>
<dbReference type="PANTHER" id="PTHR12213:SF0">
    <property type="entry name" value="CORRINOID ADENOSYLTRANSFERASE MMAB"/>
    <property type="match status" value="1"/>
</dbReference>
<dbReference type="NCBIfam" id="TIGR00636">
    <property type="entry name" value="PduO_Nterm"/>
    <property type="match status" value="1"/>
</dbReference>
<sequence>MKKSLLYTGGGDKGTTSLVGGVRVSKTHPRLEAYGTIDELNSQIGLLIAETDDQETADLLRFVQHKLFTVGSYLATDMTQTDLRIESNVTPESIRRLEEAIDRYDSQLPRMRGFVLPGGNRTSALAHVCRTVCRRAERRIYRLTESATVEEPVLIFMNRLSDLLFVIGRNECVRKNNDEILWDSACT</sequence>
<dbReference type="RefSeq" id="WP_124752201.1">
    <property type="nucleotide sequence ID" value="NZ_RQYN01000009.1"/>
</dbReference>
<dbReference type="EC" id="2.5.1.17" evidence="6"/>
<keyword evidence="5 6" id="KW-0067">ATP-binding</keyword>
<comment type="subunit">
    <text evidence="2">Homotrimer.</text>
</comment>
<evidence type="ECO:0000313" key="9">
    <source>
        <dbReference type="EMBL" id="RRD77353.1"/>
    </source>
</evidence>
<keyword evidence="3 6" id="KW-0808">Transferase</keyword>
<dbReference type="AlphaFoldDB" id="A0A3P1XLG3"/>
<name>A0A3P1XLG3_TANFO</name>
<dbReference type="Pfam" id="PF01923">
    <property type="entry name" value="Cob_adeno_trans"/>
    <property type="match status" value="1"/>
</dbReference>
<dbReference type="EMBL" id="RQYN01000009">
    <property type="protein sequence ID" value="RRD77353.1"/>
    <property type="molecule type" value="Genomic_DNA"/>
</dbReference>
<dbReference type="OrthoDB" id="9778896at2"/>
<comment type="catalytic activity">
    <reaction evidence="6">
        <text>2 cob(II)alamin + reduced [electron-transfer flavoprotein] + 2 ATP = 2 adenosylcob(III)alamin + 2 triphosphate + oxidized [electron-transfer flavoprotein] + 3 H(+)</text>
        <dbReference type="Rhea" id="RHEA:28671"/>
        <dbReference type="Rhea" id="RHEA-COMP:10685"/>
        <dbReference type="Rhea" id="RHEA-COMP:10686"/>
        <dbReference type="ChEBI" id="CHEBI:15378"/>
        <dbReference type="ChEBI" id="CHEBI:16304"/>
        <dbReference type="ChEBI" id="CHEBI:18036"/>
        <dbReference type="ChEBI" id="CHEBI:18408"/>
        <dbReference type="ChEBI" id="CHEBI:30616"/>
        <dbReference type="ChEBI" id="CHEBI:57692"/>
        <dbReference type="ChEBI" id="CHEBI:58307"/>
        <dbReference type="EC" id="2.5.1.17"/>
    </reaction>
</comment>
<dbReference type="Gene3D" id="1.20.1200.10">
    <property type="entry name" value="Cobalamin adenosyltransferase-like"/>
    <property type="match status" value="1"/>
</dbReference>
<evidence type="ECO:0000313" key="11">
    <source>
        <dbReference type="Proteomes" id="UP000279860"/>
    </source>
</evidence>
<comment type="similarity">
    <text evidence="1 6">Belongs to the Cob(I)alamin adenosyltransferase family.</text>
</comment>
<dbReference type="InterPro" id="IPR016030">
    <property type="entry name" value="CblAdoTrfase-like"/>
</dbReference>
<dbReference type="Proteomes" id="UP000279860">
    <property type="component" value="Unassembled WGS sequence"/>
</dbReference>
<protein>
    <recommendedName>
        <fullName evidence="6">Corrinoid adenosyltransferase</fullName>
        <ecNumber evidence="6">2.5.1.17</ecNumber>
    </recommendedName>
    <alternativeName>
        <fullName evidence="6">Cob(II)alamin adenosyltransferase</fullName>
    </alternativeName>
    <alternativeName>
        <fullName evidence="6">Cob(II)yrinic acid a,c-diamide adenosyltransferase</fullName>
    </alternativeName>
    <alternativeName>
        <fullName evidence="6">Cobinamide/cobalamin adenosyltransferase</fullName>
    </alternativeName>
</protein>
<dbReference type="Proteomes" id="UP000278609">
    <property type="component" value="Unassembled WGS sequence"/>
</dbReference>
<dbReference type="SUPFAM" id="SSF89028">
    <property type="entry name" value="Cobalamin adenosyltransferase-like"/>
    <property type="match status" value="1"/>
</dbReference>
<feature type="domain" description="Cobalamin adenosyltransferase-like" evidence="7">
    <location>
        <begin position="6"/>
        <end position="169"/>
    </location>
</feature>
<dbReference type="InterPro" id="IPR036451">
    <property type="entry name" value="CblAdoTrfase-like_sf"/>
</dbReference>
<comment type="pathway">
    <text evidence="6">Cofactor biosynthesis; adenosylcobalamin biosynthesis; adenosylcobalamin from cob(II)yrinate a,c-diamide: step 2/7.</text>
</comment>
<organism evidence="8 10">
    <name type="scientific">Tannerella forsythia</name>
    <name type="common">Bacteroides forsythus</name>
    <dbReference type="NCBI Taxonomy" id="28112"/>
    <lineage>
        <taxon>Bacteria</taxon>
        <taxon>Pseudomonadati</taxon>
        <taxon>Bacteroidota</taxon>
        <taxon>Bacteroidia</taxon>
        <taxon>Bacteroidales</taxon>
        <taxon>Tannerellaceae</taxon>
        <taxon>Tannerella</taxon>
    </lineage>
</organism>
<dbReference type="InterPro" id="IPR029499">
    <property type="entry name" value="PduO-typ"/>
</dbReference>
<evidence type="ECO:0000256" key="2">
    <source>
        <dbReference type="ARBA" id="ARBA00011233"/>
    </source>
</evidence>
<gene>
    <name evidence="8" type="ORF">EII40_10520</name>
    <name evidence="9" type="ORF">EII41_03965</name>
</gene>
<evidence type="ECO:0000256" key="5">
    <source>
        <dbReference type="ARBA" id="ARBA00022840"/>
    </source>
</evidence>
<comment type="caution">
    <text evidence="8">The sequence shown here is derived from an EMBL/GenBank/DDBJ whole genome shotgun (WGS) entry which is preliminary data.</text>
</comment>
<evidence type="ECO:0000256" key="6">
    <source>
        <dbReference type="RuleBase" id="RU366026"/>
    </source>
</evidence>
<accession>A0A3P1XLG3</accession>
<dbReference type="FunFam" id="1.20.1200.10:FF:000001">
    <property type="entry name" value="Cob(I)yrinic acid a,c-diamide adenosyltransferase"/>
    <property type="match status" value="1"/>
</dbReference>
<dbReference type="GO" id="GO:0005524">
    <property type="term" value="F:ATP binding"/>
    <property type="evidence" value="ECO:0007669"/>
    <property type="project" value="UniProtKB-UniRule"/>
</dbReference>